<accession>A0ACC2V4K6</accession>
<proteinExistence type="predicted"/>
<sequence>MSGSRLDRDLVDVSGGKRKDENAEMHGTMDASVISHDDRIDTFSKSTTGASPATTISLSMARTNSVTVQFESLVQEESTQPVLEEYHHREDQNTKVRKDDTKEQQAIEDKKSPGALRNEKEEKQAVKAHPEHQATSDSVSRASSRHAAIAGLPLRPSIETVERANLSLPELSGNSAATLAFPTTHHANPQVCVAEVAPSAFSLLLRTADMVKDTHAIRYPIKISAPTSALNDFTDTTRIRYERKFLLQFATVCKGEVSVEIPLDILGIDPRNPPKIVRMGRGGEQRSGSRGQTRGRDGPRSIADRGMGHSGGRKPFDGNVGGTYRSGLGSLVRPARPSAEQPTRLNDRSGERLDAAFGAWRSPRDGMHEDRRDKEEQQHLPDIHSEHIMTASAATVPRSTRDTEKQLRDPPDDDYDFAERQIRALLGSITDDNFDAVSSQILQWANKFTTETDGQTLRLVIQLVFEKAKDGPMTRPICAKLCRRMWQDISPDVHDYRRTNEDGRFLTSGLLFRKYLLNRCQEDFEKGWKQKADASAAAKEKAVDNQLKLAAQDAATEPSKEAEESESSNKYYAAQTSRQQRIGLVQFVGEFFKLEMLSTRVIHACIVKLLANVVDPDEEDVESLCQLLTTVGAKLEAQPKMSQQVGLYMQRMDDLRNSEHLSLRIRFMVQLCECSQGCHKSSKQPLARSEREGRWTLTSSGHRSSSYRATKPTGTAIPSLTSCSYNTILMNVHTWKAQGGTAHAPASALIPNVQVCNETSALSAVKSIFASDTPVGHQSSAPAVLVLHFQPISDIDAPHKACEAASVVLSDDPAIRTPVVNVLCSNATYRETKQAYDHLGSNVNVWPLAFNREDIDVQSLIALLGNDEDPAPGYMELVRIILDDLGNSYTYDRFLEAAKTHVVPDSVQGQRLAKRSSERTIWISRFLHRKSVQRADNGISDDNPPHVSKSFMPGSLTIVDLCIPDPRLGHLPSPLSALVLHFGESGSTMKPCEAAFVGLSDDPAVEVPTVNVFCSPSAYFKTKELYDRLGGSVKVWPLYFTEDDIDAQSLLALMAVDENGSMPLYMHVVMSILSDLGSTYTFTKFLSAIKQAKFDPLQQRSLEQRLTLLQTFLSVKVGQQIHSMKTKQRVAQPEEKFIAGGLTIVDLTDPFISPGTACSLFEIVLKLFNRADVGTGKVVVLDEAHKYLSEVGKSQTEGSRRLTERMLSFTRQQRHLAMRIIISTTGWWSHLGKHVATELSEETFDKVVTLKTGHCLVFSPTALIAKPETPIVQALGNLSLQEFGTGFLDSWSLPIKPAENVNGLKASEPRKKGRPGSWDPNAPAVADTDATGCGQSEDLPKDASGATEAVTDAKEWKPESSPSGWGGDDAPVSARPSRPISQEVLSFKLSDSGLVTPADSLNVLTPIEANDGEKNALTLEIKEKEESDKPGDKLRKTEHLGRGYLTVKTRRRVTVDGGRSLLATESTAAKKQGKSASYIPSLIGLTFCAM</sequence>
<gene>
    <name evidence="1" type="ORF">QFC21_006134</name>
</gene>
<dbReference type="EMBL" id="JASBWT010000027">
    <property type="protein sequence ID" value="KAJ9094033.1"/>
    <property type="molecule type" value="Genomic_DNA"/>
</dbReference>
<reference evidence="1" key="1">
    <citation type="submission" date="2023-04" db="EMBL/GenBank/DDBJ databases">
        <title>Draft Genome sequencing of Naganishia species isolated from polar environments using Oxford Nanopore Technology.</title>
        <authorList>
            <person name="Leo P."/>
            <person name="Venkateswaran K."/>
        </authorList>
    </citation>
    <scope>NUCLEOTIDE SEQUENCE</scope>
    <source>
        <strain evidence="1">MNA-CCFEE 5423</strain>
    </source>
</reference>
<comment type="caution">
    <text evidence="1">The sequence shown here is derived from an EMBL/GenBank/DDBJ whole genome shotgun (WGS) entry which is preliminary data.</text>
</comment>
<protein>
    <submittedName>
        <fullName evidence="1">Uncharacterized protein</fullName>
    </submittedName>
</protein>
<evidence type="ECO:0000313" key="2">
    <source>
        <dbReference type="Proteomes" id="UP001227268"/>
    </source>
</evidence>
<organism evidence="1 2">
    <name type="scientific">Naganishia friedmannii</name>
    <dbReference type="NCBI Taxonomy" id="89922"/>
    <lineage>
        <taxon>Eukaryota</taxon>
        <taxon>Fungi</taxon>
        <taxon>Dikarya</taxon>
        <taxon>Basidiomycota</taxon>
        <taxon>Agaricomycotina</taxon>
        <taxon>Tremellomycetes</taxon>
        <taxon>Filobasidiales</taxon>
        <taxon>Filobasidiaceae</taxon>
        <taxon>Naganishia</taxon>
    </lineage>
</organism>
<name>A0ACC2V4K6_9TREE</name>
<dbReference type="Proteomes" id="UP001227268">
    <property type="component" value="Unassembled WGS sequence"/>
</dbReference>
<keyword evidence="2" id="KW-1185">Reference proteome</keyword>
<evidence type="ECO:0000313" key="1">
    <source>
        <dbReference type="EMBL" id="KAJ9094033.1"/>
    </source>
</evidence>